<organism evidence="1 2">
    <name type="scientific">Gossypium davidsonii</name>
    <name type="common">Davidson's cotton</name>
    <name type="synonym">Gossypium klotzschianum subsp. davidsonii</name>
    <dbReference type="NCBI Taxonomy" id="34287"/>
    <lineage>
        <taxon>Eukaryota</taxon>
        <taxon>Viridiplantae</taxon>
        <taxon>Streptophyta</taxon>
        <taxon>Embryophyta</taxon>
        <taxon>Tracheophyta</taxon>
        <taxon>Spermatophyta</taxon>
        <taxon>Magnoliopsida</taxon>
        <taxon>eudicotyledons</taxon>
        <taxon>Gunneridae</taxon>
        <taxon>Pentapetalae</taxon>
        <taxon>rosids</taxon>
        <taxon>malvids</taxon>
        <taxon>Malvales</taxon>
        <taxon>Malvaceae</taxon>
        <taxon>Malvoideae</taxon>
        <taxon>Gossypium</taxon>
    </lineage>
</organism>
<evidence type="ECO:0000313" key="1">
    <source>
        <dbReference type="EMBL" id="MBA0607613.1"/>
    </source>
</evidence>
<dbReference type="PANTHER" id="PTHR42678">
    <property type="entry name" value="AMIDASE"/>
    <property type="match status" value="1"/>
</dbReference>
<dbReference type="InterPro" id="IPR036928">
    <property type="entry name" value="AS_sf"/>
</dbReference>
<sequence length="119" mass="13810">MIAEKRAHGIMVAKPKASSIKRILRESRYRDSIRSGELMLLQAEFKSSVNEYLKELAISSVRSLADIIDFNQNNPELEKLEEYGQQTLIESERTNGIGEKEERQLNIWKSYHGMALRKR</sequence>
<name>A0A7J8R208_GOSDV</name>
<dbReference type="AlphaFoldDB" id="A0A7J8R208"/>
<dbReference type="Gene3D" id="3.90.1300.10">
    <property type="entry name" value="Amidase signature (AS) domain"/>
    <property type="match status" value="1"/>
</dbReference>
<reference evidence="1 2" key="1">
    <citation type="journal article" date="2019" name="Genome Biol. Evol.">
        <title>Insights into the evolution of the New World diploid cottons (Gossypium, subgenus Houzingenia) based on genome sequencing.</title>
        <authorList>
            <person name="Grover C.E."/>
            <person name="Arick M.A. 2nd"/>
            <person name="Thrash A."/>
            <person name="Conover J.L."/>
            <person name="Sanders W.S."/>
            <person name="Peterson D.G."/>
            <person name="Frelichowski J.E."/>
            <person name="Scheffler J.A."/>
            <person name="Scheffler B.E."/>
            <person name="Wendel J.F."/>
        </authorList>
    </citation>
    <scope>NUCLEOTIDE SEQUENCE [LARGE SCALE GENOMIC DNA]</scope>
    <source>
        <strain evidence="1">27</strain>
        <tissue evidence="1">Leaf</tissue>
    </source>
</reference>
<dbReference type="EMBL" id="JABFAC010000002">
    <property type="protein sequence ID" value="MBA0607613.1"/>
    <property type="molecule type" value="Genomic_DNA"/>
</dbReference>
<evidence type="ECO:0000313" key="2">
    <source>
        <dbReference type="Proteomes" id="UP000593561"/>
    </source>
</evidence>
<dbReference type="PANTHER" id="PTHR42678:SF25">
    <property type="entry name" value="AMIDASE C869.01"/>
    <property type="match status" value="1"/>
</dbReference>
<accession>A0A7J8R208</accession>
<dbReference type="Proteomes" id="UP000593561">
    <property type="component" value="Unassembled WGS sequence"/>
</dbReference>
<keyword evidence="2" id="KW-1185">Reference proteome</keyword>
<proteinExistence type="predicted"/>
<protein>
    <submittedName>
        <fullName evidence="1">Uncharacterized protein</fullName>
    </submittedName>
</protein>
<gene>
    <name evidence="1" type="ORF">Godav_019891</name>
</gene>
<comment type="caution">
    <text evidence="1">The sequence shown here is derived from an EMBL/GenBank/DDBJ whole genome shotgun (WGS) entry which is preliminary data.</text>
</comment>